<dbReference type="AlphaFoldDB" id="K0TGV1"/>
<keyword evidence="3" id="KW-1185">Reference proteome</keyword>
<evidence type="ECO:0000256" key="1">
    <source>
        <dbReference type="SAM" id="MobiDB-lite"/>
    </source>
</evidence>
<proteinExistence type="predicted"/>
<gene>
    <name evidence="2" type="ORF">THAOC_00132</name>
</gene>
<reference evidence="2 3" key="1">
    <citation type="journal article" date="2012" name="Genome Biol.">
        <title>Genome and low-iron response of an oceanic diatom adapted to chronic iron limitation.</title>
        <authorList>
            <person name="Lommer M."/>
            <person name="Specht M."/>
            <person name="Roy A.S."/>
            <person name="Kraemer L."/>
            <person name="Andreson R."/>
            <person name="Gutowska M.A."/>
            <person name="Wolf J."/>
            <person name="Bergner S.V."/>
            <person name="Schilhabel M.B."/>
            <person name="Klostermeier U.C."/>
            <person name="Beiko R.G."/>
            <person name="Rosenstiel P."/>
            <person name="Hippler M."/>
            <person name="Laroche J."/>
        </authorList>
    </citation>
    <scope>NUCLEOTIDE SEQUENCE [LARGE SCALE GENOMIC DNA]</scope>
    <source>
        <strain evidence="2 3">CCMP1005</strain>
    </source>
</reference>
<feature type="region of interest" description="Disordered" evidence="1">
    <location>
        <begin position="65"/>
        <end position="107"/>
    </location>
</feature>
<dbReference type="Proteomes" id="UP000266841">
    <property type="component" value="Unassembled WGS sequence"/>
</dbReference>
<sequence>MGDENSVETIKQVFMAGVATKEQYVEALRGYQDAVEGMKTSKLSSMSRPRLLDLDTISWAAASARPDEDCGNSHQGSSHCVVQEGTHKHPKIAGDSPSISESAGDWT</sequence>
<evidence type="ECO:0000313" key="2">
    <source>
        <dbReference type="EMBL" id="EJK77993.1"/>
    </source>
</evidence>
<dbReference type="EMBL" id="AGNL01000133">
    <property type="protein sequence ID" value="EJK77993.1"/>
    <property type="molecule type" value="Genomic_DNA"/>
</dbReference>
<comment type="caution">
    <text evidence="2">The sequence shown here is derived from an EMBL/GenBank/DDBJ whole genome shotgun (WGS) entry which is preliminary data.</text>
</comment>
<name>K0TGV1_THAOC</name>
<evidence type="ECO:0000313" key="3">
    <source>
        <dbReference type="Proteomes" id="UP000266841"/>
    </source>
</evidence>
<protein>
    <submittedName>
        <fullName evidence="2">Uncharacterized protein</fullName>
    </submittedName>
</protein>
<accession>K0TGV1</accession>
<organism evidence="2 3">
    <name type="scientific">Thalassiosira oceanica</name>
    <name type="common">Marine diatom</name>
    <dbReference type="NCBI Taxonomy" id="159749"/>
    <lineage>
        <taxon>Eukaryota</taxon>
        <taxon>Sar</taxon>
        <taxon>Stramenopiles</taxon>
        <taxon>Ochrophyta</taxon>
        <taxon>Bacillariophyta</taxon>
        <taxon>Coscinodiscophyceae</taxon>
        <taxon>Thalassiosirophycidae</taxon>
        <taxon>Thalassiosirales</taxon>
        <taxon>Thalassiosiraceae</taxon>
        <taxon>Thalassiosira</taxon>
    </lineage>
</organism>